<dbReference type="Pfam" id="PF14592">
    <property type="entry name" value="Chondroitinas_B"/>
    <property type="match status" value="1"/>
</dbReference>
<dbReference type="CDD" id="cd14251">
    <property type="entry name" value="PL-6"/>
    <property type="match status" value="1"/>
</dbReference>
<gene>
    <name evidence="1" type="ORF">ACFSJU_07900</name>
</gene>
<keyword evidence="1" id="KW-0456">Lyase</keyword>
<comment type="caution">
    <text evidence="1">The sequence shown here is derived from an EMBL/GenBank/DDBJ whole genome shotgun (WGS) entry which is preliminary data.</text>
</comment>
<dbReference type="InterPro" id="IPR006626">
    <property type="entry name" value="PbH1"/>
</dbReference>
<evidence type="ECO:0000313" key="2">
    <source>
        <dbReference type="Proteomes" id="UP001597387"/>
    </source>
</evidence>
<proteinExistence type="predicted"/>
<protein>
    <submittedName>
        <fullName evidence="1">Polysaccharide lyase 6 family protein</fullName>
    </submittedName>
</protein>
<dbReference type="SUPFAM" id="SSF51126">
    <property type="entry name" value="Pectin lyase-like"/>
    <property type="match status" value="1"/>
</dbReference>
<accession>A0ABW4ZJS0</accession>
<sequence length="446" mass="50137">MRVFFVTLLFLYSTNELLQAKEYEIKSARELAALDLKAGDKVILKAGDWKDQKLVFKGVGTEKDPIELIAEKQGQVKLSGRSSIEIDGIWLKVDGLLFTDGYLEKGDVILFKSNSNNCRVTNTAIIDFNHPDDKIDYKWVSINGSRNRVDHCYFKGKKHQGVTLVVWLSENPNYHQIDHNYFGPRPELGRNGGETIRIGTSTWSFHDSGTVVENNIFDRCDGELEAVSVKSGKNIIRNNLFYECRATLTLRHGNDSEVSGNYFLGNNKPGTGGVRIIGENHKVDNNYFQELTGTSVSAAISVMAGLPNPQLTSHWQVKNAVITNNTIINCKEPFAIAAGYKAGRYLPALNTTFAKNIIIGKEEPLKWYDDKVIVAFRDNCVSGPTGSAKLPEGFKLKDIRMERTNFNTYKIAGRKKIIPFWTREKVGPQWMKASVDYQVPVNTNRN</sequence>
<evidence type="ECO:0000313" key="1">
    <source>
        <dbReference type="EMBL" id="MFD2162313.1"/>
    </source>
</evidence>
<dbReference type="InterPro" id="IPR011050">
    <property type="entry name" value="Pectin_lyase_fold/virulence"/>
</dbReference>
<dbReference type="Gene3D" id="2.160.20.10">
    <property type="entry name" value="Single-stranded right-handed beta-helix, Pectin lyase-like"/>
    <property type="match status" value="1"/>
</dbReference>
<dbReference type="InterPro" id="IPR039513">
    <property type="entry name" value="PL-6"/>
</dbReference>
<dbReference type="Proteomes" id="UP001597387">
    <property type="component" value="Unassembled WGS sequence"/>
</dbReference>
<reference evidence="2" key="1">
    <citation type="journal article" date="2019" name="Int. J. Syst. Evol. Microbiol.">
        <title>The Global Catalogue of Microorganisms (GCM) 10K type strain sequencing project: providing services to taxonomists for standard genome sequencing and annotation.</title>
        <authorList>
            <consortium name="The Broad Institute Genomics Platform"/>
            <consortium name="The Broad Institute Genome Sequencing Center for Infectious Disease"/>
            <person name="Wu L."/>
            <person name="Ma J."/>
        </authorList>
    </citation>
    <scope>NUCLEOTIDE SEQUENCE [LARGE SCALE GENOMIC DNA]</scope>
    <source>
        <strain evidence="2">KCTC 42217</strain>
    </source>
</reference>
<keyword evidence="2" id="KW-1185">Reference proteome</keyword>
<dbReference type="InterPro" id="IPR012334">
    <property type="entry name" value="Pectin_lyas_fold"/>
</dbReference>
<name>A0ABW4ZJS0_9SPHI</name>
<organism evidence="1 2">
    <name type="scientific">Paradesertivirga mongoliensis</name>
    <dbReference type="NCBI Taxonomy" id="2100740"/>
    <lineage>
        <taxon>Bacteria</taxon>
        <taxon>Pseudomonadati</taxon>
        <taxon>Bacteroidota</taxon>
        <taxon>Sphingobacteriia</taxon>
        <taxon>Sphingobacteriales</taxon>
        <taxon>Sphingobacteriaceae</taxon>
        <taxon>Paradesertivirga</taxon>
    </lineage>
</organism>
<dbReference type="EMBL" id="JBHUHZ010000001">
    <property type="protein sequence ID" value="MFD2162313.1"/>
    <property type="molecule type" value="Genomic_DNA"/>
</dbReference>
<dbReference type="SMART" id="SM00710">
    <property type="entry name" value="PbH1"/>
    <property type="match status" value="4"/>
</dbReference>
<dbReference type="RefSeq" id="WP_255903864.1">
    <property type="nucleotide sequence ID" value="NZ_JAFMZO010000003.1"/>
</dbReference>
<dbReference type="GO" id="GO:0016829">
    <property type="term" value="F:lyase activity"/>
    <property type="evidence" value="ECO:0007669"/>
    <property type="project" value="UniProtKB-KW"/>
</dbReference>